<name>A0ABD0KGB4_9CAEN</name>
<dbReference type="AlphaFoldDB" id="A0ABD0KGB4"/>
<feature type="domain" description="Disintegrin" evidence="4">
    <location>
        <begin position="444"/>
        <end position="518"/>
    </location>
</feature>
<dbReference type="EMBL" id="JACVVK020000185">
    <property type="protein sequence ID" value="KAK7485995.1"/>
    <property type="molecule type" value="Genomic_DNA"/>
</dbReference>
<keyword evidence="1" id="KW-1015">Disulfide bond</keyword>
<evidence type="ECO:0000313" key="6">
    <source>
        <dbReference type="EMBL" id="KAK7485995.1"/>
    </source>
</evidence>
<gene>
    <name evidence="6" type="ORF">BaRGS_00022747</name>
</gene>
<evidence type="ECO:0000256" key="2">
    <source>
        <dbReference type="PROSITE-ProRule" id="PRU00276"/>
    </source>
</evidence>
<keyword evidence="2" id="KW-0479">Metal-binding</keyword>
<dbReference type="Pfam" id="PF13574">
    <property type="entry name" value="Reprolysin_2"/>
    <property type="match status" value="1"/>
</dbReference>
<keyword evidence="3" id="KW-0472">Membrane</keyword>
<dbReference type="InterPro" id="IPR001762">
    <property type="entry name" value="Disintegrin_dom"/>
</dbReference>
<sequence>MILVPNALGQKTKLSSSELETNMCTLAVWISCLALVTGFHDMDKKLRYFETLKTVHTASRRRRRSDGRFVDSERVSFQAFGRSFHLVLYPGAPVLAPDFQARTVDESGTEMPVHVDPSEFFLGHLEDDVSVNVEAHFEGGSFSSSIQFHNDTYAVEPAWRHLPGSDNHSMIVYRESDMRDGQGEKFCSGIEPERERLGDRVPYDLDERFGQGRRQKRAYHRKSCNLLLVADYYFYKETGQTAAGSTNYIIGLITRVNQRFQETEWEPGLSGFKFQVKRVMIHTSFTDRYGHYNSEASWDPLAKLRAFTTQTYTRNICLAHLYTSYAFADNTAGVAFMASPSIYKTGGICTTANTGLTTTKNTQMKYPTLRVGLINTHEFGHNFGAYHDPAPCAPSEFRGGVYLMWPYAVSGRWANNNRFSNCSKRWVVPVIKAKSQICFTDQQTAFCGNGMVDAGEECDVGSIDGDACCTSKCHLKPGAICSDVNYECCRNCKVAPATYICSAAHPYVCQKASYCNGTDYRKCPPPAPADNGTVCFGMGQCQDGKCQSFCETLGKANNLTMKHCQCVENTTDSCKYCCAEVRSTGGEGICVPTDMPLPNGSFCLAGFCSNGVCQVVETATLIKVFNFLAKLDASALLEFIKSNIVGTVLVISLMVWIPASLTISYYDRWAKADMEQQLRGLRKRKTLLPKLSSHAAPRTAERVRFQEDVELNVINSEEDSALLSNDTIVLPAITLKIDFADSDVDPV</sequence>
<dbReference type="InterPro" id="IPR051489">
    <property type="entry name" value="ADAM_Metalloproteinase"/>
</dbReference>
<dbReference type="Gene3D" id="3.40.390.10">
    <property type="entry name" value="Collagenase (Catalytic Domain)"/>
    <property type="match status" value="1"/>
</dbReference>
<accession>A0ABD0KGB4</accession>
<keyword evidence="2" id="KW-0862">Zinc</keyword>
<feature type="domain" description="Peptidase M12B" evidence="5">
    <location>
        <begin position="222"/>
        <end position="443"/>
    </location>
</feature>
<dbReference type="InterPro" id="IPR036436">
    <property type="entry name" value="Disintegrin_dom_sf"/>
</dbReference>
<proteinExistence type="predicted"/>
<comment type="caution">
    <text evidence="2">Lacks conserved residue(s) required for the propagation of feature annotation.</text>
</comment>
<dbReference type="SUPFAM" id="SSF57552">
    <property type="entry name" value="Blood coagulation inhibitor (disintegrin)"/>
    <property type="match status" value="1"/>
</dbReference>
<evidence type="ECO:0000256" key="3">
    <source>
        <dbReference type="SAM" id="Phobius"/>
    </source>
</evidence>
<evidence type="ECO:0000259" key="5">
    <source>
        <dbReference type="PROSITE" id="PS50215"/>
    </source>
</evidence>
<dbReference type="GO" id="GO:0046872">
    <property type="term" value="F:metal ion binding"/>
    <property type="evidence" value="ECO:0007669"/>
    <property type="project" value="UniProtKB-KW"/>
</dbReference>
<evidence type="ECO:0000256" key="1">
    <source>
        <dbReference type="ARBA" id="ARBA00023157"/>
    </source>
</evidence>
<evidence type="ECO:0000259" key="4">
    <source>
        <dbReference type="PROSITE" id="PS50214"/>
    </source>
</evidence>
<evidence type="ECO:0000313" key="7">
    <source>
        <dbReference type="Proteomes" id="UP001519460"/>
    </source>
</evidence>
<keyword evidence="3" id="KW-1133">Transmembrane helix</keyword>
<keyword evidence="7" id="KW-1185">Reference proteome</keyword>
<reference evidence="6 7" key="1">
    <citation type="journal article" date="2023" name="Sci. Data">
        <title>Genome assembly of the Korean intertidal mud-creeper Batillaria attramentaria.</title>
        <authorList>
            <person name="Patra A.K."/>
            <person name="Ho P.T."/>
            <person name="Jun S."/>
            <person name="Lee S.J."/>
            <person name="Kim Y."/>
            <person name="Won Y.J."/>
        </authorList>
    </citation>
    <scope>NUCLEOTIDE SEQUENCE [LARGE SCALE GENOMIC DNA]</scope>
    <source>
        <strain evidence="6">Wonlab-2016</strain>
    </source>
</reference>
<protein>
    <submittedName>
        <fullName evidence="6">Uncharacterized protein</fullName>
    </submittedName>
</protein>
<feature type="binding site" evidence="2">
    <location>
        <position position="377"/>
    </location>
    <ligand>
        <name>Zn(2+)</name>
        <dbReference type="ChEBI" id="CHEBI:29105"/>
        <note>catalytic</note>
    </ligand>
</feature>
<feature type="binding site" evidence="2">
    <location>
        <position position="381"/>
    </location>
    <ligand>
        <name>Zn(2+)</name>
        <dbReference type="ChEBI" id="CHEBI:29105"/>
        <note>catalytic</note>
    </ligand>
</feature>
<dbReference type="SUPFAM" id="SSF55486">
    <property type="entry name" value="Metalloproteases ('zincins'), catalytic domain"/>
    <property type="match status" value="1"/>
</dbReference>
<comment type="caution">
    <text evidence="6">The sequence shown here is derived from an EMBL/GenBank/DDBJ whole genome shotgun (WGS) entry which is preliminary data.</text>
</comment>
<dbReference type="FunFam" id="4.10.70.10:FF:000003">
    <property type="entry name" value="Disintegrin and metalloproteinase domain-containing protein 17"/>
    <property type="match status" value="1"/>
</dbReference>
<dbReference type="PROSITE" id="PS50215">
    <property type="entry name" value="ADAM_MEPRO"/>
    <property type="match status" value="1"/>
</dbReference>
<dbReference type="SMART" id="SM00050">
    <property type="entry name" value="DISIN"/>
    <property type="match status" value="1"/>
</dbReference>
<feature type="active site" evidence="2">
    <location>
        <position position="378"/>
    </location>
</feature>
<feature type="transmembrane region" description="Helical" evidence="3">
    <location>
        <begin position="644"/>
        <end position="666"/>
    </location>
</feature>
<dbReference type="PROSITE" id="PS50214">
    <property type="entry name" value="DISINTEGRIN_2"/>
    <property type="match status" value="1"/>
</dbReference>
<dbReference type="Proteomes" id="UP001519460">
    <property type="component" value="Unassembled WGS sequence"/>
</dbReference>
<keyword evidence="3" id="KW-0812">Transmembrane</keyword>
<feature type="binding site" evidence="2">
    <location>
        <position position="387"/>
    </location>
    <ligand>
        <name>Zn(2+)</name>
        <dbReference type="ChEBI" id="CHEBI:29105"/>
        <note>catalytic</note>
    </ligand>
</feature>
<dbReference type="PANTHER" id="PTHR45702">
    <property type="entry name" value="ADAM10/ADAM17 METALLOPEPTIDASE FAMILY MEMBER"/>
    <property type="match status" value="1"/>
</dbReference>
<dbReference type="InterPro" id="IPR001590">
    <property type="entry name" value="Peptidase_M12B"/>
</dbReference>
<dbReference type="InterPro" id="IPR024079">
    <property type="entry name" value="MetalloPept_cat_dom_sf"/>
</dbReference>
<organism evidence="6 7">
    <name type="scientific">Batillaria attramentaria</name>
    <dbReference type="NCBI Taxonomy" id="370345"/>
    <lineage>
        <taxon>Eukaryota</taxon>
        <taxon>Metazoa</taxon>
        <taxon>Spiralia</taxon>
        <taxon>Lophotrochozoa</taxon>
        <taxon>Mollusca</taxon>
        <taxon>Gastropoda</taxon>
        <taxon>Caenogastropoda</taxon>
        <taxon>Sorbeoconcha</taxon>
        <taxon>Cerithioidea</taxon>
        <taxon>Batillariidae</taxon>
        <taxon>Batillaria</taxon>
    </lineage>
</organism>
<dbReference type="Gene3D" id="4.10.70.10">
    <property type="entry name" value="Disintegrin domain"/>
    <property type="match status" value="1"/>
</dbReference>
<dbReference type="PANTHER" id="PTHR45702:SF6">
    <property type="entry name" value="DISINTEGRIN AND METALLOPROTEINASE DOMAIN-CONTAINING PROTEIN 17"/>
    <property type="match status" value="1"/>
</dbReference>